<dbReference type="Proteomes" id="UP000053342">
    <property type="component" value="Unassembled WGS sequence"/>
</dbReference>
<accession>A0A0D2ACJ4</accession>
<dbReference type="InterPro" id="IPR058645">
    <property type="entry name" value="NTF2-like_dom_7"/>
</dbReference>
<feature type="chain" id="PRO_5002253518" description="NTF2-like domain-containing protein" evidence="1">
    <location>
        <begin position="22"/>
        <end position="181"/>
    </location>
</feature>
<dbReference type="Pfam" id="PF26534">
    <property type="entry name" value="NTF2_7"/>
    <property type="match status" value="1"/>
</dbReference>
<organism evidence="3 4">
    <name type="scientific">Exophiala oligosperma</name>
    <dbReference type="NCBI Taxonomy" id="215243"/>
    <lineage>
        <taxon>Eukaryota</taxon>
        <taxon>Fungi</taxon>
        <taxon>Dikarya</taxon>
        <taxon>Ascomycota</taxon>
        <taxon>Pezizomycotina</taxon>
        <taxon>Eurotiomycetes</taxon>
        <taxon>Chaetothyriomycetidae</taxon>
        <taxon>Chaetothyriales</taxon>
        <taxon>Herpotrichiellaceae</taxon>
        <taxon>Exophiala</taxon>
    </lineage>
</organism>
<dbReference type="GeneID" id="27362032"/>
<gene>
    <name evidence="3" type="ORF">PV06_09958</name>
</gene>
<reference evidence="3 4" key="1">
    <citation type="submission" date="2015-01" db="EMBL/GenBank/DDBJ databases">
        <title>The Genome Sequence of Exophiala oligosperma CBS72588.</title>
        <authorList>
            <consortium name="The Broad Institute Genomics Platform"/>
            <person name="Cuomo C."/>
            <person name="de Hoog S."/>
            <person name="Gorbushina A."/>
            <person name="Stielow B."/>
            <person name="Teixiera M."/>
            <person name="Abouelleil A."/>
            <person name="Chapman S.B."/>
            <person name="Priest M."/>
            <person name="Young S.K."/>
            <person name="Wortman J."/>
            <person name="Nusbaum C."/>
            <person name="Birren B."/>
        </authorList>
    </citation>
    <scope>NUCLEOTIDE SEQUENCE [LARGE SCALE GENOMIC DNA]</scope>
    <source>
        <strain evidence="3 4">CBS 72588</strain>
    </source>
</reference>
<evidence type="ECO:0000259" key="2">
    <source>
        <dbReference type="Pfam" id="PF26534"/>
    </source>
</evidence>
<evidence type="ECO:0000313" key="4">
    <source>
        <dbReference type="Proteomes" id="UP000053342"/>
    </source>
</evidence>
<dbReference type="AlphaFoldDB" id="A0A0D2ACJ4"/>
<protein>
    <recommendedName>
        <fullName evidence="2">NTF2-like domain-containing protein</fullName>
    </recommendedName>
</protein>
<keyword evidence="1" id="KW-0732">Signal</keyword>
<evidence type="ECO:0000313" key="3">
    <source>
        <dbReference type="EMBL" id="KIW37981.1"/>
    </source>
</evidence>
<keyword evidence="4" id="KW-1185">Reference proteome</keyword>
<feature type="signal peptide" evidence="1">
    <location>
        <begin position="1"/>
        <end position="21"/>
    </location>
</feature>
<dbReference type="HOGENOM" id="CLU_096573_2_1_1"/>
<name>A0A0D2ACJ4_9EURO</name>
<proteinExistence type="predicted"/>
<dbReference type="VEuPathDB" id="FungiDB:PV06_09958"/>
<dbReference type="RefSeq" id="XP_016258197.1">
    <property type="nucleotide sequence ID" value="XM_016411443.1"/>
</dbReference>
<dbReference type="EMBL" id="KN847342">
    <property type="protein sequence ID" value="KIW37981.1"/>
    <property type="molecule type" value="Genomic_DNA"/>
</dbReference>
<evidence type="ECO:0000256" key="1">
    <source>
        <dbReference type="SAM" id="SignalP"/>
    </source>
</evidence>
<feature type="domain" description="NTF2-like" evidence="2">
    <location>
        <begin position="32"/>
        <end position="170"/>
    </location>
</feature>
<dbReference type="OrthoDB" id="5596743at2759"/>
<sequence length="181" mass="19462">MKAFSFLGSLALLGAAVSGSALPKTRTADWQNCLTQSEAESIVDQYTSILSHSDVTSANATAQALLDDNYTEISDSILSLEGQPLGTATFVGKQVYIEGVLNAPGVEGINTLEVLVAGCNKILWYWLFTGIGSREYEVKGFNLFTITDVGQIVQVNLEFNSIAWGLDTGYQVIFPSNPQPT</sequence>